<dbReference type="AlphaFoldDB" id="A0A517LNH1"/>
<keyword evidence="1" id="KW-0175">Coiled coil</keyword>
<reference evidence="3 4" key="1">
    <citation type="submission" date="2019-07" db="EMBL/GenBank/DDBJ databases">
        <title>Finished genome of Venturia effusa.</title>
        <authorList>
            <person name="Young C.A."/>
            <person name="Cox M.P."/>
            <person name="Ganley A.R.D."/>
            <person name="David W.J."/>
        </authorList>
    </citation>
    <scope>NUCLEOTIDE SEQUENCE [LARGE SCALE GENOMIC DNA]</scope>
    <source>
        <strain evidence="4">albino</strain>
    </source>
</reference>
<gene>
    <name evidence="3" type="ORF">FKW77_002293</name>
</gene>
<evidence type="ECO:0000313" key="3">
    <source>
        <dbReference type="EMBL" id="QDS77183.1"/>
    </source>
</evidence>
<proteinExistence type="predicted"/>
<dbReference type="EMBL" id="CP042201">
    <property type="protein sequence ID" value="QDS77183.1"/>
    <property type="molecule type" value="Genomic_DNA"/>
</dbReference>
<dbReference type="Proteomes" id="UP000316270">
    <property type="component" value="Chromosome 17"/>
</dbReference>
<organism evidence="3 4">
    <name type="scientific">Venturia effusa</name>
    <dbReference type="NCBI Taxonomy" id="50376"/>
    <lineage>
        <taxon>Eukaryota</taxon>
        <taxon>Fungi</taxon>
        <taxon>Dikarya</taxon>
        <taxon>Ascomycota</taxon>
        <taxon>Pezizomycotina</taxon>
        <taxon>Dothideomycetes</taxon>
        <taxon>Pleosporomycetidae</taxon>
        <taxon>Venturiales</taxon>
        <taxon>Venturiaceae</taxon>
        <taxon>Venturia</taxon>
    </lineage>
</organism>
<feature type="region of interest" description="Disordered" evidence="2">
    <location>
        <begin position="1"/>
        <end position="21"/>
    </location>
</feature>
<sequence length="555" mass="63882">MAASKHKAKHRGPALEFPKNFGTGGGRLTELLTTRTKRLTSAEYIDSILARRDEPTPTDESLKTTAELKEELRILTKKNEATERSIQPIISRLNDHSTSRPPHLLDMADRLLSGIYTVEDQLDGRFVKQSKQLEEQQEKLKKAAAQWQDEKTGLEAELERQTTELKDKYKAKVAETRRNLEAQNTAHTEALQTEKSKHADILKDERIKHGKTLEEEKSKHREALKTEKTKATGDAQRIQWDYQTRLEQQAKDFEEAAKKSSRQHEDKVTELERRLASLQLELDAAKASGKSNTSNFTINLLNTRLNENDTSISTLGNVIQAANARNKQLKDNILHAAAMQTRKSKDKGEVEDVSKDHEQEIVVLTTAYEAALERLTDDHKTAFGKLELKYRNAIRRVEQPHPGDEFVKIGRKLYNHFSAIFNTMEIGLPPEDDKHLQNWVARADLILATWKRHSASRLTDLEQLQELNMQLRASAKENDELNTQRRRVEEMLKLLGNDLEYCLKIIEQYDGNIKSLTEYRDLAMRYNNKLIRKNNEYFRSMELMAEMLGVEPPPR</sequence>
<feature type="compositionally biased region" description="Basic residues" evidence="2">
    <location>
        <begin position="1"/>
        <end position="12"/>
    </location>
</feature>
<evidence type="ECO:0000256" key="1">
    <source>
        <dbReference type="SAM" id="Coils"/>
    </source>
</evidence>
<protein>
    <submittedName>
        <fullName evidence="3">Uncharacterized protein</fullName>
    </submittedName>
</protein>
<keyword evidence="4" id="KW-1185">Reference proteome</keyword>
<feature type="coiled-coil region" evidence="1">
    <location>
        <begin position="126"/>
        <end position="197"/>
    </location>
</feature>
<feature type="region of interest" description="Disordered" evidence="2">
    <location>
        <begin position="211"/>
        <end position="232"/>
    </location>
</feature>
<evidence type="ECO:0000256" key="2">
    <source>
        <dbReference type="SAM" id="MobiDB-lite"/>
    </source>
</evidence>
<feature type="coiled-coil region" evidence="1">
    <location>
        <begin position="461"/>
        <end position="498"/>
    </location>
</feature>
<accession>A0A517LNH1</accession>
<feature type="coiled-coil region" evidence="1">
    <location>
        <begin position="243"/>
        <end position="288"/>
    </location>
</feature>
<feature type="compositionally biased region" description="Basic and acidic residues" evidence="2">
    <location>
        <begin position="211"/>
        <end position="231"/>
    </location>
</feature>
<evidence type="ECO:0000313" key="4">
    <source>
        <dbReference type="Proteomes" id="UP000316270"/>
    </source>
</evidence>
<name>A0A517LNH1_9PEZI</name>